<accession>F8GVN9</accession>
<name>F8GVN9_CUPNN</name>
<protein>
    <submittedName>
        <fullName evidence="7">ABC transport system permease protein</fullName>
    </submittedName>
</protein>
<feature type="transmembrane region" description="Helical" evidence="6">
    <location>
        <begin position="246"/>
        <end position="269"/>
    </location>
</feature>
<keyword evidence="3 6" id="KW-0812">Transmembrane</keyword>
<evidence type="ECO:0000256" key="4">
    <source>
        <dbReference type="ARBA" id="ARBA00022989"/>
    </source>
</evidence>
<evidence type="ECO:0000313" key="7">
    <source>
        <dbReference type="EMBL" id="AEI82659.1"/>
    </source>
</evidence>
<gene>
    <name evidence="7" type="ordered locus">CNE_BB1p12600</name>
</gene>
<dbReference type="AlphaFoldDB" id="F8GVN9"/>
<dbReference type="Proteomes" id="UP000006798">
    <property type="component" value="Plasmid pBB1"/>
</dbReference>
<feature type="transmembrane region" description="Helical" evidence="6">
    <location>
        <begin position="281"/>
        <end position="303"/>
    </location>
</feature>
<evidence type="ECO:0000256" key="2">
    <source>
        <dbReference type="ARBA" id="ARBA00022475"/>
    </source>
</evidence>
<dbReference type="PANTHER" id="PTHR30482:SF17">
    <property type="entry name" value="ABC TRANSPORTER ATP-BINDING PROTEIN"/>
    <property type="match status" value="1"/>
</dbReference>
<feature type="transmembrane region" description="Helical" evidence="6">
    <location>
        <begin position="110"/>
        <end position="128"/>
    </location>
</feature>
<dbReference type="EMBL" id="CP002879">
    <property type="protein sequence ID" value="AEI82659.1"/>
    <property type="molecule type" value="Genomic_DNA"/>
</dbReference>
<dbReference type="CDD" id="cd06581">
    <property type="entry name" value="TM_PBP1_LivM_like"/>
    <property type="match status" value="1"/>
</dbReference>
<dbReference type="RefSeq" id="WP_013959691.1">
    <property type="nucleotide sequence ID" value="NC_015727.1"/>
</dbReference>
<dbReference type="GO" id="GO:0005886">
    <property type="term" value="C:plasma membrane"/>
    <property type="evidence" value="ECO:0007669"/>
    <property type="project" value="UniProtKB-SubCell"/>
</dbReference>
<dbReference type="GeneID" id="34311687"/>
<evidence type="ECO:0000256" key="6">
    <source>
        <dbReference type="SAM" id="Phobius"/>
    </source>
</evidence>
<dbReference type="InterPro" id="IPR001851">
    <property type="entry name" value="ABC_transp_permease"/>
</dbReference>
<feature type="transmembrane region" description="Helical" evidence="6">
    <location>
        <begin position="60"/>
        <end position="78"/>
    </location>
</feature>
<proteinExistence type="predicted"/>
<evidence type="ECO:0000313" key="8">
    <source>
        <dbReference type="Proteomes" id="UP000006798"/>
    </source>
</evidence>
<feature type="transmembrane region" description="Helical" evidence="6">
    <location>
        <begin position="207"/>
        <end position="226"/>
    </location>
</feature>
<evidence type="ECO:0000256" key="1">
    <source>
        <dbReference type="ARBA" id="ARBA00004651"/>
    </source>
</evidence>
<organism evidence="7 8">
    <name type="scientific">Cupriavidus necator (strain ATCC 43291 / DSM 13513 / CCUG 52238 / LMG 8453 / N-1)</name>
    <name type="common">Ralstonia eutropha</name>
    <dbReference type="NCBI Taxonomy" id="1042878"/>
    <lineage>
        <taxon>Bacteria</taxon>
        <taxon>Pseudomonadati</taxon>
        <taxon>Pseudomonadota</taxon>
        <taxon>Betaproteobacteria</taxon>
        <taxon>Burkholderiales</taxon>
        <taxon>Burkholderiaceae</taxon>
        <taxon>Cupriavidus</taxon>
    </lineage>
</organism>
<geneLocation type="plasmid" evidence="7 8">
    <name>pBB1</name>
</geneLocation>
<feature type="transmembrane region" description="Helical" evidence="6">
    <location>
        <begin position="30"/>
        <end position="48"/>
    </location>
</feature>
<dbReference type="HOGENOM" id="CLU_031365_0_1_4"/>
<dbReference type="Pfam" id="PF02653">
    <property type="entry name" value="BPD_transp_2"/>
    <property type="match status" value="1"/>
</dbReference>
<keyword evidence="2" id="KW-1003">Cell membrane</keyword>
<dbReference type="GO" id="GO:0015658">
    <property type="term" value="F:branched-chain amino acid transmembrane transporter activity"/>
    <property type="evidence" value="ECO:0007669"/>
    <property type="project" value="InterPro"/>
</dbReference>
<dbReference type="PANTHER" id="PTHR30482">
    <property type="entry name" value="HIGH-AFFINITY BRANCHED-CHAIN AMINO ACID TRANSPORT SYSTEM PERMEASE"/>
    <property type="match status" value="1"/>
</dbReference>
<sequence length="335" mass="35335">MTLRKQSIVFVALCILLVAGWFATDYAKEIIAEVLIFGIFAMSLNLLVGYTGMMSFGHAAFFGISTYTVIALGVHLGVSGWLGFAAGVAASTLLAGVIGMFCIQASGISFLMLTMAFSQLLFAGALKWRSVTGGTDGLTGFVAPDLFGISLAQSAGARYAVISIGFLIVVALFARLVRSPLGSILIGIRDNERRMRAIGYPVRRFKLLAFMIAGGLAGVAGGLYAFLNAYVSTDILHWQQSGDAMIMVVLGGSGTVIGPVVGAGIFLLLKTVMSSHNEYWAFWVGAIFIVCVMFLRDGAWGFIIGRLSSLGGPSRKEAGLASAASDISEVKHDIA</sequence>
<feature type="transmembrane region" description="Helical" evidence="6">
    <location>
        <begin position="159"/>
        <end position="186"/>
    </location>
</feature>
<evidence type="ECO:0000256" key="3">
    <source>
        <dbReference type="ARBA" id="ARBA00022692"/>
    </source>
</evidence>
<dbReference type="KEGG" id="cnc:CNE_BB1p12600"/>
<keyword evidence="4 6" id="KW-1133">Transmembrane helix</keyword>
<comment type="subcellular location">
    <subcellularLocation>
        <location evidence="1">Cell membrane</location>
        <topology evidence="1">Multi-pass membrane protein</topology>
    </subcellularLocation>
</comment>
<feature type="transmembrane region" description="Helical" evidence="6">
    <location>
        <begin position="84"/>
        <end position="103"/>
    </location>
</feature>
<feature type="transmembrane region" description="Helical" evidence="6">
    <location>
        <begin position="7"/>
        <end position="24"/>
    </location>
</feature>
<keyword evidence="5 6" id="KW-0472">Membrane</keyword>
<reference evidence="7 8" key="1">
    <citation type="journal article" date="2011" name="J. Bacteriol.">
        <title>Complete genome sequence of the type strain Cupriavidus necator N-1.</title>
        <authorList>
            <person name="Poehlein A."/>
            <person name="Kusian B."/>
            <person name="Friedrich B."/>
            <person name="Daniel R."/>
            <person name="Bowien B."/>
        </authorList>
    </citation>
    <scope>NUCLEOTIDE SEQUENCE [LARGE SCALE GENOMIC DNA]</scope>
    <source>
        <strain evidence="8">ATCC 43291 / DSM 13513 / CCUG 52238 / LMG 8453 / N-1</strain>
        <plasmid evidence="7 8">pBB1</plasmid>
    </source>
</reference>
<dbReference type="InterPro" id="IPR043428">
    <property type="entry name" value="LivM-like"/>
</dbReference>
<keyword evidence="7" id="KW-0614">Plasmid</keyword>
<evidence type="ECO:0000256" key="5">
    <source>
        <dbReference type="ARBA" id="ARBA00023136"/>
    </source>
</evidence>